<keyword evidence="5" id="KW-0010">Activator</keyword>
<feature type="region of interest" description="Disordered" evidence="9">
    <location>
        <begin position="438"/>
        <end position="517"/>
    </location>
</feature>
<dbReference type="AlphaFoldDB" id="T1JCF4"/>
<dbReference type="Gene3D" id="6.10.250.970">
    <property type="match status" value="1"/>
</dbReference>
<evidence type="ECO:0000256" key="2">
    <source>
        <dbReference type="ARBA" id="ARBA00008081"/>
    </source>
</evidence>
<feature type="region of interest" description="Disordered" evidence="9">
    <location>
        <begin position="372"/>
        <end position="391"/>
    </location>
</feature>
<dbReference type="PANTHER" id="PTHR15692">
    <property type="entry name" value="MASTERMIND-LIKE"/>
    <property type="match status" value="1"/>
</dbReference>
<dbReference type="STRING" id="126957.T1JCF4"/>
<reference evidence="11" key="2">
    <citation type="submission" date="2015-02" db="UniProtKB">
        <authorList>
            <consortium name="EnsemblMetazoa"/>
        </authorList>
    </citation>
    <scope>IDENTIFICATION</scope>
</reference>
<feature type="compositionally biased region" description="Polar residues" evidence="9">
    <location>
        <begin position="445"/>
        <end position="489"/>
    </location>
</feature>
<evidence type="ECO:0000313" key="12">
    <source>
        <dbReference type="Proteomes" id="UP000014500"/>
    </source>
</evidence>
<keyword evidence="7" id="KW-0539">Nucleus</keyword>
<feature type="compositionally biased region" description="Polar residues" evidence="9">
    <location>
        <begin position="538"/>
        <end position="550"/>
    </location>
</feature>
<dbReference type="Pfam" id="PF09596">
    <property type="entry name" value="MamL-1"/>
    <property type="match status" value="1"/>
</dbReference>
<feature type="compositionally biased region" description="Polar residues" evidence="9">
    <location>
        <begin position="106"/>
        <end position="118"/>
    </location>
</feature>
<evidence type="ECO:0000256" key="8">
    <source>
        <dbReference type="SAM" id="Coils"/>
    </source>
</evidence>
<protein>
    <recommendedName>
        <fullName evidence="10">Neurogenic mastermind-like N-terminal domain-containing protein</fullName>
    </recommendedName>
</protein>
<feature type="region of interest" description="Disordered" evidence="9">
    <location>
        <begin position="771"/>
        <end position="790"/>
    </location>
</feature>
<keyword evidence="6" id="KW-0804">Transcription</keyword>
<feature type="region of interest" description="Disordered" evidence="9">
    <location>
        <begin position="529"/>
        <end position="550"/>
    </location>
</feature>
<evidence type="ECO:0000256" key="5">
    <source>
        <dbReference type="ARBA" id="ARBA00023159"/>
    </source>
</evidence>
<dbReference type="GO" id="GO:0003713">
    <property type="term" value="F:transcription coactivator activity"/>
    <property type="evidence" value="ECO:0007669"/>
    <property type="project" value="InterPro"/>
</dbReference>
<reference evidence="12" key="1">
    <citation type="submission" date="2011-05" db="EMBL/GenBank/DDBJ databases">
        <authorList>
            <person name="Richards S.R."/>
            <person name="Qu J."/>
            <person name="Jiang H."/>
            <person name="Jhangiani S.N."/>
            <person name="Agravi P."/>
            <person name="Goodspeed R."/>
            <person name="Gross S."/>
            <person name="Mandapat C."/>
            <person name="Jackson L."/>
            <person name="Mathew T."/>
            <person name="Pu L."/>
            <person name="Thornton R."/>
            <person name="Saada N."/>
            <person name="Wilczek-Boney K.B."/>
            <person name="Lee S."/>
            <person name="Kovar C."/>
            <person name="Wu Y."/>
            <person name="Scherer S.E."/>
            <person name="Worley K.C."/>
            <person name="Muzny D.M."/>
            <person name="Gibbs R."/>
        </authorList>
    </citation>
    <scope>NUCLEOTIDE SEQUENCE</scope>
    <source>
        <strain evidence="12">Brora</strain>
    </source>
</reference>
<dbReference type="GO" id="GO:0016607">
    <property type="term" value="C:nuclear speck"/>
    <property type="evidence" value="ECO:0007669"/>
    <property type="project" value="UniProtKB-SubCell"/>
</dbReference>
<feature type="region of interest" description="Disordered" evidence="9">
    <location>
        <begin position="153"/>
        <end position="173"/>
    </location>
</feature>
<feature type="compositionally biased region" description="Low complexity" evidence="9">
    <location>
        <begin position="156"/>
        <end position="167"/>
    </location>
</feature>
<dbReference type="SMART" id="SM01275">
    <property type="entry name" value="MamL-1"/>
    <property type="match status" value="1"/>
</dbReference>
<keyword evidence="12" id="KW-1185">Reference proteome</keyword>
<comment type="subcellular location">
    <subcellularLocation>
        <location evidence="1">Nucleus speckle</location>
    </subcellularLocation>
</comment>
<feature type="compositionally biased region" description="Polar residues" evidence="9">
    <location>
        <begin position="496"/>
        <end position="517"/>
    </location>
</feature>
<evidence type="ECO:0000256" key="6">
    <source>
        <dbReference type="ARBA" id="ARBA00023163"/>
    </source>
</evidence>
<evidence type="ECO:0000256" key="4">
    <source>
        <dbReference type="ARBA" id="ARBA00023015"/>
    </source>
</evidence>
<proteinExistence type="inferred from homology"/>
<keyword evidence="8" id="KW-0175">Coiled coil</keyword>
<comment type="similarity">
    <text evidence="2">Belongs to the mastermind family.</text>
</comment>
<feature type="coiled-coil region" evidence="8">
    <location>
        <begin position="658"/>
        <end position="685"/>
    </location>
</feature>
<accession>T1JCF4</accession>
<dbReference type="EnsemblMetazoa" id="SMAR011464-RA">
    <property type="protein sequence ID" value="SMAR011464-PA"/>
    <property type="gene ID" value="SMAR011464"/>
</dbReference>
<dbReference type="Proteomes" id="UP000014500">
    <property type="component" value="Unassembled WGS sequence"/>
</dbReference>
<dbReference type="EMBL" id="JH432064">
    <property type="status" value="NOT_ANNOTATED_CDS"/>
    <property type="molecule type" value="Genomic_DNA"/>
</dbReference>
<feature type="domain" description="Neurogenic mastermind-like N-terminal" evidence="10">
    <location>
        <begin position="7"/>
        <end position="66"/>
    </location>
</feature>
<feature type="compositionally biased region" description="Basic and acidic residues" evidence="9">
    <location>
        <begin position="68"/>
        <end position="78"/>
    </location>
</feature>
<dbReference type="OMA" id="FECKQEP"/>
<evidence type="ECO:0000256" key="7">
    <source>
        <dbReference type="ARBA" id="ARBA00023242"/>
    </source>
</evidence>
<evidence type="ECO:0000256" key="9">
    <source>
        <dbReference type="SAM" id="MobiDB-lite"/>
    </source>
</evidence>
<dbReference type="InterPro" id="IPR046369">
    <property type="entry name" value="MAML1-3"/>
</dbReference>
<dbReference type="PANTHER" id="PTHR15692:SF20">
    <property type="entry name" value="NEUROGENIC MASTERMIND-LIKE N-TERMINAL DOMAIN-CONTAINING PROTEIN"/>
    <property type="match status" value="1"/>
</dbReference>
<feature type="region of interest" description="Disordered" evidence="9">
    <location>
        <begin position="285"/>
        <end position="307"/>
    </location>
</feature>
<organism evidence="11 12">
    <name type="scientific">Strigamia maritima</name>
    <name type="common">European centipede</name>
    <name type="synonym">Geophilus maritimus</name>
    <dbReference type="NCBI Taxonomy" id="126957"/>
    <lineage>
        <taxon>Eukaryota</taxon>
        <taxon>Metazoa</taxon>
        <taxon>Ecdysozoa</taxon>
        <taxon>Arthropoda</taxon>
        <taxon>Myriapoda</taxon>
        <taxon>Chilopoda</taxon>
        <taxon>Pleurostigmophora</taxon>
        <taxon>Geophilomorpha</taxon>
        <taxon>Linotaeniidae</taxon>
        <taxon>Strigamia</taxon>
    </lineage>
</organism>
<dbReference type="HOGENOM" id="CLU_356887_0_0_1"/>
<dbReference type="GO" id="GO:0007221">
    <property type="term" value="P:positive regulation of transcription of Notch receptor target"/>
    <property type="evidence" value="ECO:0007669"/>
    <property type="project" value="InterPro"/>
</dbReference>
<dbReference type="eggNOG" id="ENOG502RYPM">
    <property type="taxonomic scope" value="Eukaryota"/>
</dbReference>
<evidence type="ECO:0000256" key="1">
    <source>
        <dbReference type="ARBA" id="ARBA00004324"/>
    </source>
</evidence>
<feature type="region of interest" description="Disordered" evidence="9">
    <location>
        <begin position="59"/>
        <end position="118"/>
    </location>
</feature>
<evidence type="ECO:0000256" key="3">
    <source>
        <dbReference type="ARBA" id="ARBA00022976"/>
    </source>
</evidence>
<evidence type="ECO:0000259" key="10">
    <source>
        <dbReference type="SMART" id="SM01275"/>
    </source>
</evidence>
<name>T1JCF4_STRMM</name>
<sequence length="979" mass="106496">MGDVLPPKKQAIVERLRRRIEDYRQHHDSCLPRYEIATNGLYQQHKQGTILLQQRYLEPKSKKQNKKSNSEQQHKKEQLGSANQQKILKRPSESTSDYEEEHPSKLSRTCNNGNNPNMTQFSVEIVQQFTSTGSSQSQQIQTNVTVKALSGNVKEGANSNSGSTANSKMQDQNRNTIECKQEPELELDGCLLGSGDPLTNGNTGLPDSLSNFAFMEDSTDEIIHPDTLKDLIAELTPDIIADFNFDKFEDTTDSVKNSDDHDKDLVSSTSSGLLDVGKSLGTNQFSSASSNATSSLFDSVTSSGSMQHGRLPNYPPLGLDFNIKEPSPAAQTLKQMAEQHQNMQQKQMQIGISSPHSRSPFGNDFALPPAPQYSNGQPSGEYMGPPSNSGPYIGKSSPANMFPFSQAVGNSGMMKQEPNGNVYNTMNMDMDMCKRQQHAMHMQRLASSVDQKPNLGPPNNQAGPGRNSLSTPPGVQTSNQPLSFGSTKPLSHYTEPVTTSSVGNVQANSTPVATQSGNNNLLQNQYIQGTGMAPGQYPNPSRSQSRPSLQISQTQQIHINQANQQLQVSQGQHIQLQDMSSTQAQQQSMYGFPNQSPADQFQMSISQSQSVNFNQPLISGRGNQSGMPNMDATGRMPTPSFDKMDPNLRQKMMQQQMMRQQMIEKQKMMQQMQQQQQQQQQQQHHMAFMNRPPPEYKPQQPVVGQQQQSMGAQMAGLPNSYNQNVRAMGPNPGSVNTLRGGPTMQQMSSARMMQPGGVPRQPVANRFNGPATANRMPNKGQNGPGSGFSSALMRGQRPPNVNVGPEGLNISQRRPNSQDWRQMMMQGQKFGAAGMMQPGQNRAPDFGNGAPMMAASYASMQATSGGMQMSAMQQQQVRINMAGNNPGRTGTQMLSGPQSIPNMRRGSNAANMQMASSGALGPDQGVGNSNFLPSGGGGSVDFNLDLLDNLPDPGDATDLLSSFDSVIPGGASYMLDGGL</sequence>
<evidence type="ECO:0000313" key="11">
    <source>
        <dbReference type="EnsemblMetazoa" id="SMAR011464-PA"/>
    </source>
</evidence>
<dbReference type="InterPro" id="IPR019082">
    <property type="entry name" value="Mastermind-like_N"/>
</dbReference>
<feature type="compositionally biased region" description="Low complexity" evidence="9">
    <location>
        <begin position="285"/>
        <end position="299"/>
    </location>
</feature>
<keyword evidence="4" id="KW-0805">Transcription regulation</keyword>
<dbReference type="InterPro" id="IPR046370">
    <property type="entry name" value="MAML_N_sf"/>
</dbReference>
<keyword evidence="3" id="KW-0914">Notch signaling pathway</keyword>